<dbReference type="EMBL" id="SNZP01000008">
    <property type="protein sequence ID" value="TDR78363.1"/>
    <property type="molecule type" value="Genomic_DNA"/>
</dbReference>
<dbReference type="RefSeq" id="WP_133681097.1">
    <property type="nucleotide sequence ID" value="NZ_SNZP01000008.1"/>
</dbReference>
<protein>
    <submittedName>
        <fullName evidence="1">Type VI secretion system protein ImpH</fullName>
    </submittedName>
</protein>
<dbReference type="Pfam" id="PF06996">
    <property type="entry name" value="T6SS_TssG"/>
    <property type="match status" value="1"/>
</dbReference>
<dbReference type="InterPro" id="IPR010732">
    <property type="entry name" value="T6SS_TssG-like"/>
</dbReference>
<dbReference type="NCBIfam" id="TIGR03347">
    <property type="entry name" value="VI_chp_1"/>
    <property type="match status" value="1"/>
</dbReference>
<evidence type="ECO:0000313" key="1">
    <source>
        <dbReference type="EMBL" id="TDR78363.1"/>
    </source>
</evidence>
<dbReference type="PANTHER" id="PTHR35564">
    <property type="match status" value="1"/>
</dbReference>
<reference evidence="1 2" key="1">
    <citation type="submission" date="2019-03" db="EMBL/GenBank/DDBJ databases">
        <title>Genomic Encyclopedia of Type Strains, Phase III (KMG-III): the genomes of soil and plant-associated and newly described type strains.</title>
        <authorList>
            <person name="Whitman W."/>
        </authorList>
    </citation>
    <scope>NUCLEOTIDE SEQUENCE [LARGE SCALE GENOMIC DNA]</scope>
    <source>
        <strain evidence="1 2">CECT 8976</strain>
    </source>
</reference>
<dbReference type="AlphaFoldDB" id="A0A4R7B635"/>
<gene>
    <name evidence="1" type="ORF">DFP86_10880</name>
</gene>
<organism evidence="1 2">
    <name type="scientific">Paludibacterium purpuratum</name>
    <dbReference type="NCBI Taxonomy" id="1144873"/>
    <lineage>
        <taxon>Bacteria</taxon>
        <taxon>Pseudomonadati</taxon>
        <taxon>Pseudomonadota</taxon>
        <taxon>Betaproteobacteria</taxon>
        <taxon>Neisseriales</taxon>
        <taxon>Chromobacteriaceae</taxon>
        <taxon>Paludibacterium</taxon>
    </lineage>
</organism>
<dbReference type="Proteomes" id="UP000295611">
    <property type="component" value="Unassembled WGS sequence"/>
</dbReference>
<comment type="caution">
    <text evidence="1">The sequence shown here is derived from an EMBL/GenBank/DDBJ whole genome shotgun (WGS) entry which is preliminary data.</text>
</comment>
<proteinExistence type="predicted"/>
<name>A0A4R7B635_9NEIS</name>
<dbReference type="OrthoDB" id="1523296at2"/>
<dbReference type="PANTHER" id="PTHR35564:SF4">
    <property type="entry name" value="CYTOPLASMIC PROTEIN"/>
    <property type="match status" value="1"/>
</dbReference>
<keyword evidence="2" id="KW-1185">Reference proteome</keyword>
<evidence type="ECO:0000313" key="2">
    <source>
        <dbReference type="Proteomes" id="UP000295611"/>
    </source>
</evidence>
<sequence length="329" mass="36435">MLDDLDLARRAPHYQLRALLRAIECRAAGLPRLGTARRLRDEAIRLGQDPDMAFTASPLARMTPGKNGRPARLAINLLGLAGPQGPLPLAISEYVSNRVTQAGDTGWRAFLDLFHHRLHTLHYRAWAAAQPAVAAERPDDDAFADHLASVAGLVRPALVAGPVPWAAQLHFAALLADRRRPASGLARLLHSYFQLPVRIEPFAGEYLSLASHECTRLGSSRTPLGFGLALGTRVWSVQHRFRVIFGPLTSTDCMRLAPGGASFDALQYWVRRYSTGHDWQLELQLSPEAWQAARLGQTRLARAAWLGRPRSPHLRFNPSHYQHQEAPHG</sequence>
<accession>A0A4R7B635</accession>